<dbReference type="InterPro" id="IPR036097">
    <property type="entry name" value="HisK_dim/P_sf"/>
</dbReference>
<dbReference type="SMART" id="SM00388">
    <property type="entry name" value="HisKA"/>
    <property type="match status" value="1"/>
</dbReference>
<dbReference type="GO" id="GO:0004721">
    <property type="term" value="F:phosphoprotein phosphatase activity"/>
    <property type="evidence" value="ECO:0007669"/>
    <property type="project" value="TreeGrafter"/>
</dbReference>
<dbReference type="Pfam" id="PF00512">
    <property type="entry name" value="HisKA"/>
    <property type="match status" value="1"/>
</dbReference>
<dbReference type="GO" id="GO:0000155">
    <property type="term" value="F:phosphorelay sensor kinase activity"/>
    <property type="evidence" value="ECO:0007669"/>
    <property type="project" value="InterPro"/>
</dbReference>
<dbReference type="SUPFAM" id="SSF47384">
    <property type="entry name" value="Homodimeric domain of signal transducing histidine kinase"/>
    <property type="match status" value="1"/>
</dbReference>
<gene>
    <name evidence="9" type="ORF">GTC17253_18440</name>
</gene>
<proteinExistence type="predicted"/>
<dbReference type="InterPro" id="IPR003661">
    <property type="entry name" value="HisK_dim/P_dom"/>
</dbReference>
<dbReference type="PRINTS" id="PR00344">
    <property type="entry name" value="BCTRLSENSOR"/>
</dbReference>
<name>A0AB33IQJ7_9BACT</name>
<dbReference type="CDD" id="cd00082">
    <property type="entry name" value="HisKA"/>
    <property type="match status" value="1"/>
</dbReference>
<dbReference type="Gene3D" id="1.10.287.130">
    <property type="match status" value="1"/>
</dbReference>
<evidence type="ECO:0000256" key="5">
    <source>
        <dbReference type="ARBA" id="ARBA00022777"/>
    </source>
</evidence>
<keyword evidence="7" id="KW-0472">Membrane</keyword>
<evidence type="ECO:0000259" key="8">
    <source>
        <dbReference type="PROSITE" id="PS50109"/>
    </source>
</evidence>
<keyword evidence="4" id="KW-0808">Transferase</keyword>
<keyword evidence="5" id="KW-0418">Kinase</keyword>
<evidence type="ECO:0000256" key="3">
    <source>
        <dbReference type="ARBA" id="ARBA00022553"/>
    </source>
</evidence>
<feature type="domain" description="Histidine kinase" evidence="8">
    <location>
        <begin position="261"/>
        <end position="478"/>
    </location>
</feature>
<dbReference type="InterPro" id="IPR036890">
    <property type="entry name" value="HATPase_C_sf"/>
</dbReference>
<evidence type="ECO:0000256" key="2">
    <source>
        <dbReference type="ARBA" id="ARBA00012438"/>
    </source>
</evidence>
<dbReference type="InterPro" id="IPR003594">
    <property type="entry name" value="HATPase_dom"/>
</dbReference>
<evidence type="ECO:0000256" key="7">
    <source>
        <dbReference type="SAM" id="Phobius"/>
    </source>
</evidence>
<keyword evidence="7" id="KW-0812">Transmembrane</keyword>
<keyword evidence="3" id="KW-0597">Phosphoprotein</keyword>
<evidence type="ECO:0000256" key="1">
    <source>
        <dbReference type="ARBA" id="ARBA00000085"/>
    </source>
</evidence>
<dbReference type="PROSITE" id="PS50109">
    <property type="entry name" value="HIS_KIN"/>
    <property type="match status" value="1"/>
</dbReference>
<dbReference type="EMBL" id="AP035785">
    <property type="protein sequence ID" value="BFO71878.1"/>
    <property type="molecule type" value="Genomic_DNA"/>
</dbReference>
<organism evidence="9">
    <name type="scientific">Prevotella sp. GTC17253</name>
    <dbReference type="NCBI Taxonomy" id="3236793"/>
    <lineage>
        <taxon>Bacteria</taxon>
        <taxon>Pseudomonadati</taxon>
        <taxon>Bacteroidota</taxon>
        <taxon>Bacteroidia</taxon>
        <taxon>Bacteroidales</taxon>
        <taxon>Prevotellaceae</taxon>
        <taxon>Prevotella</taxon>
    </lineage>
</organism>
<dbReference type="FunFam" id="3.30.565.10:FF:000006">
    <property type="entry name" value="Sensor histidine kinase WalK"/>
    <property type="match status" value="1"/>
</dbReference>
<protein>
    <recommendedName>
        <fullName evidence="2">histidine kinase</fullName>
        <ecNumber evidence="2">2.7.13.3</ecNumber>
    </recommendedName>
</protein>
<dbReference type="Gene3D" id="3.30.565.10">
    <property type="entry name" value="Histidine kinase-like ATPase, C-terminal domain"/>
    <property type="match status" value="1"/>
</dbReference>
<evidence type="ECO:0000256" key="6">
    <source>
        <dbReference type="ARBA" id="ARBA00023012"/>
    </source>
</evidence>
<dbReference type="EC" id="2.7.13.3" evidence="2"/>
<dbReference type="InterPro" id="IPR005467">
    <property type="entry name" value="His_kinase_dom"/>
</dbReference>
<sequence length="478" mass="54540">MQPAIDKPSGTTIGQRMFVLVLTVFILIVALLLSMNHVRESRHKAELINLRLQDYNDRMYEVLELTGKNNETAIAKYVSTHRVDSMRVTLIRPSGRVVFDNEVKDYTHIPNHKNRKEVATALQRGSGFDISRNSQTLGHKYFYSATYYPADSLVIRSALPYDSNMLDGLDGNMFYLWMSVCALIVITLVLYRFINRLSRNVTKLRLFASRADRNESLDSEDLVQFSNDELGEISEYIIKLYKRLQRSKEEQAIMRKQLTQNIAHELKTPAATMQGYLETIIGNPDMDAETKQRFIERCYAQSQRLGSLLVDISTLNKMDDVNNRLQQAVDFDIAAIVRNIVDETTLERQEKNMEFHNLLPQQLPFRGDQSLVYSIFRNLTDNAIAYAGEGKSITLEVEEAPGEYLFTFRDDGVGIPPQHLSRIFERFYRVDKGRSRKLGGTGLGLAIVKNAVMIHGGTITVENLEEGGLAFRFSLARD</sequence>
<dbReference type="PANTHER" id="PTHR45453">
    <property type="entry name" value="PHOSPHATE REGULON SENSOR PROTEIN PHOR"/>
    <property type="match status" value="1"/>
</dbReference>
<dbReference type="InterPro" id="IPR050351">
    <property type="entry name" value="BphY/WalK/GraS-like"/>
</dbReference>
<dbReference type="CDD" id="cd00075">
    <property type="entry name" value="HATPase"/>
    <property type="match status" value="1"/>
</dbReference>
<dbReference type="SUPFAM" id="SSF55874">
    <property type="entry name" value="ATPase domain of HSP90 chaperone/DNA topoisomerase II/histidine kinase"/>
    <property type="match status" value="1"/>
</dbReference>
<dbReference type="Pfam" id="PF02518">
    <property type="entry name" value="HATPase_c"/>
    <property type="match status" value="1"/>
</dbReference>
<accession>A0AB33IQJ7</accession>
<comment type="catalytic activity">
    <reaction evidence="1">
        <text>ATP + protein L-histidine = ADP + protein N-phospho-L-histidine.</text>
        <dbReference type="EC" id="2.7.13.3"/>
    </reaction>
</comment>
<feature type="transmembrane region" description="Helical" evidence="7">
    <location>
        <begin position="174"/>
        <end position="194"/>
    </location>
</feature>
<keyword evidence="7" id="KW-1133">Transmembrane helix</keyword>
<keyword evidence="6" id="KW-0902">Two-component regulatory system</keyword>
<feature type="transmembrane region" description="Helical" evidence="7">
    <location>
        <begin position="17"/>
        <end position="35"/>
    </location>
</feature>
<dbReference type="GO" id="GO:0016036">
    <property type="term" value="P:cellular response to phosphate starvation"/>
    <property type="evidence" value="ECO:0007669"/>
    <property type="project" value="TreeGrafter"/>
</dbReference>
<dbReference type="InterPro" id="IPR004358">
    <property type="entry name" value="Sig_transdc_His_kin-like_C"/>
</dbReference>
<evidence type="ECO:0000256" key="4">
    <source>
        <dbReference type="ARBA" id="ARBA00022679"/>
    </source>
</evidence>
<dbReference type="PANTHER" id="PTHR45453:SF1">
    <property type="entry name" value="PHOSPHATE REGULON SENSOR PROTEIN PHOR"/>
    <property type="match status" value="1"/>
</dbReference>
<dbReference type="GO" id="GO:0005886">
    <property type="term" value="C:plasma membrane"/>
    <property type="evidence" value="ECO:0007669"/>
    <property type="project" value="TreeGrafter"/>
</dbReference>
<evidence type="ECO:0000313" key="9">
    <source>
        <dbReference type="EMBL" id="BFO71878.1"/>
    </source>
</evidence>
<reference evidence="9" key="1">
    <citation type="submission" date="2024-07" db="EMBL/GenBank/DDBJ databases">
        <title>Complete genome sequence of Prevotella sp. YM-2024 GTC17253.</title>
        <authorList>
            <person name="Hayashi M."/>
            <person name="Muto Y."/>
            <person name="Tanaka K."/>
            <person name="Niwa H."/>
        </authorList>
    </citation>
    <scope>NUCLEOTIDE SEQUENCE</scope>
    <source>
        <strain evidence="9">GTC17253</strain>
    </source>
</reference>
<dbReference type="SMART" id="SM00387">
    <property type="entry name" value="HATPase_c"/>
    <property type="match status" value="1"/>
</dbReference>
<dbReference type="AlphaFoldDB" id="A0AB33IQJ7"/>